<gene>
    <name evidence="2" type="ORF">PXEA_LOCUS10824</name>
</gene>
<evidence type="ECO:0000313" key="2">
    <source>
        <dbReference type="EMBL" id="VEL17384.1"/>
    </source>
</evidence>
<dbReference type="AlphaFoldDB" id="A0A448WQ70"/>
<protein>
    <submittedName>
        <fullName evidence="2">Uncharacterized protein</fullName>
    </submittedName>
</protein>
<dbReference type="EMBL" id="CAAALY010032380">
    <property type="protein sequence ID" value="VEL17384.1"/>
    <property type="molecule type" value="Genomic_DNA"/>
</dbReference>
<feature type="region of interest" description="Disordered" evidence="1">
    <location>
        <begin position="49"/>
        <end position="95"/>
    </location>
</feature>
<reference evidence="2" key="1">
    <citation type="submission" date="2018-11" db="EMBL/GenBank/DDBJ databases">
        <authorList>
            <consortium name="Pathogen Informatics"/>
        </authorList>
    </citation>
    <scope>NUCLEOTIDE SEQUENCE</scope>
</reference>
<accession>A0A448WQ70</accession>
<name>A0A448WQ70_9PLAT</name>
<keyword evidence="3" id="KW-1185">Reference proteome</keyword>
<feature type="non-terminal residue" evidence="2">
    <location>
        <position position="95"/>
    </location>
</feature>
<organism evidence="2 3">
    <name type="scientific">Protopolystoma xenopodis</name>
    <dbReference type="NCBI Taxonomy" id="117903"/>
    <lineage>
        <taxon>Eukaryota</taxon>
        <taxon>Metazoa</taxon>
        <taxon>Spiralia</taxon>
        <taxon>Lophotrochozoa</taxon>
        <taxon>Platyhelminthes</taxon>
        <taxon>Monogenea</taxon>
        <taxon>Polyopisthocotylea</taxon>
        <taxon>Polystomatidea</taxon>
        <taxon>Polystomatidae</taxon>
        <taxon>Protopolystoma</taxon>
    </lineage>
</organism>
<evidence type="ECO:0000256" key="1">
    <source>
        <dbReference type="SAM" id="MobiDB-lite"/>
    </source>
</evidence>
<proteinExistence type="predicted"/>
<comment type="caution">
    <text evidence="2">The sequence shown here is derived from an EMBL/GenBank/DDBJ whole genome shotgun (WGS) entry which is preliminary data.</text>
</comment>
<sequence>MAVADLPHKRLKLIYSNSACSSYRRPRAGTSLPSLHAGRPGIYDQRLATASEPEILSPRDSRSRQLKTRPAGTGVGQHLRRPMAASGTDADGDDE</sequence>
<dbReference type="Proteomes" id="UP000784294">
    <property type="component" value="Unassembled WGS sequence"/>
</dbReference>
<evidence type="ECO:0000313" key="3">
    <source>
        <dbReference type="Proteomes" id="UP000784294"/>
    </source>
</evidence>